<sequence>MEIHYHFQILKQPLNYSHRDFSFQQLGVEFKRVKCAVKRFVFDAVKIEALKATAASTIVKQPSRVEAVTALIWRCTMSASSARRTSNSVLTHSGDLRNKTDIDGTNNTEIQDSVCHLRKGIKEFGEVQAKRLQGEDRCYVVLESFKEGEEMIRREDLNLFTSWCKFPLYELDFGWGSKFG</sequence>
<evidence type="ECO:0000256" key="2">
    <source>
        <dbReference type="ARBA" id="ARBA00022679"/>
    </source>
</evidence>
<dbReference type="GO" id="GO:0016746">
    <property type="term" value="F:acyltransferase activity"/>
    <property type="evidence" value="ECO:0007669"/>
    <property type="project" value="UniProtKB-KW"/>
</dbReference>
<keyword evidence="5" id="KW-1185">Reference proteome</keyword>
<evidence type="ECO:0000256" key="3">
    <source>
        <dbReference type="ARBA" id="ARBA00023315"/>
    </source>
</evidence>
<dbReference type="OrthoDB" id="1932220at2759"/>
<accession>A0A8K0E037</accession>
<evidence type="ECO:0000313" key="5">
    <source>
        <dbReference type="Proteomes" id="UP000796880"/>
    </source>
</evidence>
<comment type="similarity">
    <text evidence="1">Belongs to the plant acyltransferase family.</text>
</comment>
<evidence type="ECO:0000256" key="1">
    <source>
        <dbReference type="ARBA" id="ARBA00009861"/>
    </source>
</evidence>
<keyword evidence="3" id="KW-0012">Acyltransferase</keyword>
<keyword evidence="2" id="KW-0808">Transferase</keyword>
<comment type="caution">
    <text evidence="4">The sequence shown here is derived from an EMBL/GenBank/DDBJ whole genome shotgun (WGS) entry which is preliminary data.</text>
</comment>
<proteinExistence type="inferred from homology"/>
<organism evidence="4 5">
    <name type="scientific">Rhamnella rubrinervis</name>
    <dbReference type="NCBI Taxonomy" id="2594499"/>
    <lineage>
        <taxon>Eukaryota</taxon>
        <taxon>Viridiplantae</taxon>
        <taxon>Streptophyta</taxon>
        <taxon>Embryophyta</taxon>
        <taxon>Tracheophyta</taxon>
        <taxon>Spermatophyta</taxon>
        <taxon>Magnoliopsida</taxon>
        <taxon>eudicotyledons</taxon>
        <taxon>Gunneridae</taxon>
        <taxon>Pentapetalae</taxon>
        <taxon>rosids</taxon>
        <taxon>fabids</taxon>
        <taxon>Rosales</taxon>
        <taxon>Rhamnaceae</taxon>
        <taxon>rhamnoid group</taxon>
        <taxon>Rhamneae</taxon>
        <taxon>Rhamnella</taxon>
    </lineage>
</organism>
<name>A0A8K0E037_9ROSA</name>
<dbReference type="InterPro" id="IPR023213">
    <property type="entry name" value="CAT-like_dom_sf"/>
</dbReference>
<dbReference type="Proteomes" id="UP000796880">
    <property type="component" value="Unassembled WGS sequence"/>
</dbReference>
<evidence type="ECO:0000313" key="4">
    <source>
        <dbReference type="EMBL" id="KAF3440555.1"/>
    </source>
</evidence>
<gene>
    <name evidence="4" type="ORF">FNV43_RR18839</name>
</gene>
<dbReference type="EMBL" id="VOIH02000008">
    <property type="protein sequence ID" value="KAF3440555.1"/>
    <property type="molecule type" value="Genomic_DNA"/>
</dbReference>
<dbReference type="PANTHER" id="PTHR31623:SF122">
    <property type="entry name" value="HXXXD-TYPE ACYL-TRANSFERASE FAMILY PROTEIN"/>
    <property type="match status" value="1"/>
</dbReference>
<reference evidence="4" key="1">
    <citation type="submission" date="2020-03" db="EMBL/GenBank/DDBJ databases">
        <title>A high-quality chromosome-level genome assembly of a woody plant with both climbing and erect habits, Rhamnella rubrinervis.</title>
        <authorList>
            <person name="Lu Z."/>
            <person name="Yang Y."/>
            <person name="Zhu X."/>
            <person name="Sun Y."/>
        </authorList>
    </citation>
    <scope>NUCLEOTIDE SEQUENCE</scope>
    <source>
        <strain evidence="4">BYM</strain>
        <tissue evidence="4">Leaf</tissue>
    </source>
</reference>
<dbReference type="Gene3D" id="3.30.559.10">
    <property type="entry name" value="Chloramphenicol acetyltransferase-like domain"/>
    <property type="match status" value="1"/>
</dbReference>
<protein>
    <submittedName>
        <fullName evidence="4">Uncharacterized protein</fullName>
    </submittedName>
</protein>
<dbReference type="AlphaFoldDB" id="A0A8K0E037"/>
<dbReference type="Pfam" id="PF02458">
    <property type="entry name" value="Transferase"/>
    <property type="match status" value="2"/>
</dbReference>
<dbReference type="PANTHER" id="PTHR31623">
    <property type="entry name" value="F21J9.9"/>
    <property type="match status" value="1"/>
</dbReference>